<dbReference type="AlphaFoldDB" id="A0A0E9RTG2"/>
<protein>
    <submittedName>
        <fullName evidence="1">Uncharacterized protein</fullName>
    </submittedName>
</protein>
<reference evidence="1" key="2">
    <citation type="journal article" date="2015" name="Fish Shellfish Immunol.">
        <title>Early steps in the European eel (Anguilla anguilla)-Vibrio vulnificus interaction in the gills: Role of the RtxA13 toxin.</title>
        <authorList>
            <person name="Callol A."/>
            <person name="Pajuelo D."/>
            <person name="Ebbesson L."/>
            <person name="Teles M."/>
            <person name="MacKenzie S."/>
            <person name="Amaro C."/>
        </authorList>
    </citation>
    <scope>NUCLEOTIDE SEQUENCE</scope>
</reference>
<sequence>MRQLTCMPLLPVHGCSTNCDVFRSFMPNEFGPKYSNLALETGSLPHGFMIIVTDWPEISLL</sequence>
<dbReference type="EMBL" id="GBXM01077019">
    <property type="protein sequence ID" value="JAH31558.1"/>
    <property type="molecule type" value="Transcribed_RNA"/>
</dbReference>
<accession>A0A0E9RTG2</accession>
<name>A0A0E9RTG2_ANGAN</name>
<organism evidence="1">
    <name type="scientific">Anguilla anguilla</name>
    <name type="common">European freshwater eel</name>
    <name type="synonym">Muraena anguilla</name>
    <dbReference type="NCBI Taxonomy" id="7936"/>
    <lineage>
        <taxon>Eukaryota</taxon>
        <taxon>Metazoa</taxon>
        <taxon>Chordata</taxon>
        <taxon>Craniata</taxon>
        <taxon>Vertebrata</taxon>
        <taxon>Euteleostomi</taxon>
        <taxon>Actinopterygii</taxon>
        <taxon>Neopterygii</taxon>
        <taxon>Teleostei</taxon>
        <taxon>Anguilliformes</taxon>
        <taxon>Anguillidae</taxon>
        <taxon>Anguilla</taxon>
    </lineage>
</organism>
<reference evidence="1" key="1">
    <citation type="submission" date="2014-11" db="EMBL/GenBank/DDBJ databases">
        <authorList>
            <person name="Amaro Gonzalez C."/>
        </authorList>
    </citation>
    <scope>NUCLEOTIDE SEQUENCE</scope>
</reference>
<evidence type="ECO:0000313" key="1">
    <source>
        <dbReference type="EMBL" id="JAH31558.1"/>
    </source>
</evidence>
<proteinExistence type="predicted"/>